<dbReference type="InterPro" id="IPR056884">
    <property type="entry name" value="NPHP3-like_N"/>
</dbReference>
<dbReference type="InterPro" id="IPR027417">
    <property type="entry name" value="P-loop_NTPase"/>
</dbReference>
<reference evidence="4" key="4">
    <citation type="journal article" date="2015" name="G3 (Bethesda)">
        <title>Genome sequences of three phytopathogenic species of the Magnaporthaceae family of fungi.</title>
        <authorList>
            <person name="Okagaki L.H."/>
            <person name="Nunes C.C."/>
            <person name="Sailsbery J."/>
            <person name="Clay B."/>
            <person name="Brown D."/>
            <person name="John T."/>
            <person name="Oh Y."/>
            <person name="Young N."/>
            <person name="Fitzgerald M."/>
            <person name="Haas B.J."/>
            <person name="Zeng Q."/>
            <person name="Young S."/>
            <person name="Adiconis X."/>
            <person name="Fan L."/>
            <person name="Levin J.Z."/>
            <person name="Mitchell T.K."/>
            <person name="Okubara P.A."/>
            <person name="Farman M.L."/>
            <person name="Kohn L.M."/>
            <person name="Birren B."/>
            <person name="Ma L.-J."/>
            <person name="Dean R.A."/>
        </authorList>
    </citation>
    <scope>NUCLEOTIDE SEQUENCE</scope>
    <source>
        <strain evidence="4">R3-111a-1</strain>
    </source>
</reference>
<accession>J3P8N8</accession>
<dbReference type="PANTHER" id="PTHR10039:SF17">
    <property type="entry name" value="FUNGAL STAND N-TERMINAL GOODBYE DOMAIN-CONTAINING PROTEIN-RELATED"/>
    <property type="match status" value="1"/>
</dbReference>
<name>J3P8N8_GAET3</name>
<dbReference type="Pfam" id="PF24883">
    <property type="entry name" value="NPHP3_N"/>
    <property type="match status" value="1"/>
</dbReference>
<reference evidence="5" key="1">
    <citation type="submission" date="2010-07" db="EMBL/GenBank/DDBJ databases">
        <title>The genome sequence of Gaeumannomyces graminis var. tritici strain R3-111a-1.</title>
        <authorList>
            <consortium name="The Broad Institute Genome Sequencing Platform"/>
            <person name="Ma L.-J."/>
            <person name="Dead R."/>
            <person name="Young S."/>
            <person name="Zeng Q."/>
            <person name="Koehrsen M."/>
            <person name="Alvarado L."/>
            <person name="Berlin A."/>
            <person name="Chapman S.B."/>
            <person name="Chen Z."/>
            <person name="Freedman E."/>
            <person name="Gellesch M."/>
            <person name="Goldberg J."/>
            <person name="Griggs A."/>
            <person name="Gujja S."/>
            <person name="Heilman E.R."/>
            <person name="Heiman D."/>
            <person name="Hepburn T."/>
            <person name="Howarth C."/>
            <person name="Jen D."/>
            <person name="Larson L."/>
            <person name="Mehta T."/>
            <person name="Neiman D."/>
            <person name="Pearson M."/>
            <person name="Roberts A."/>
            <person name="Saif S."/>
            <person name="Shea T."/>
            <person name="Shenoy N."/>
            <person name="Sisk P."/>
            <person name="Stolte C."/>
            <person name="Sykes S."/>
            <person name="Walk T."/>
            <person name="White J."/>
            <person name="Yandava C."/>
            <person name="Haas B."/>
            <person name="Nusbaum C."/>
            <person name="Birren B."/>
        </authorList>
    </citation>
    <scope>NUCLEOTIDE SEQUENCE [LARGE SCALE GENOMIC DNA]</scope>
    <source>
        <strain evidence="5">R3-111a-1</strain>
    </source>
</reference>
<dbReference type="eggNOG" id="ENOG502RMV2">
    <property type="taxonomic scope" value="Eukaryota"/>
</dbReference>
<dbReference type="GeneID" id="20350331"/>
<evidence type="ECO:0000259" key="2">
    <source>
        <dbReference type="Pfam" id="PF24883"/>
    </source>
</evidence>
<dbReference type="Gene3D" id="3.40.50.300">
    <property type="entry name" value="P-loop containing nucleotide triphosphate hydrolases"/>
    <property type="match status" value="1"/>
</dbReference>
<dbReference type="EMBL" id="GL385399">
    <property type="protein sequence ID" value="EJT73022.1"/>
    <property type="molecule type" value="Genomic_DNA"/>
</dbReference>
<protein>
    <recommendedName>
        <fullName evidence="2">Nephrocystin 3-like N-terminal domain-containing protein</fullName>
    </recommendedName>
</protein>
<sequence length="765" mass="85827">MAITTFGLSCLHEAASSSATAPCFDIVLVHEFGGHPARTWQPVMGGGWPDARVFTFGYNDTLRQPYGRKELSDHAERLLLELSQRRVDDTRLRPIVFITRGAGGIIVKKALITARLDTRYRDIGSLTLGVVFEGLVHEATDMSRGEPTRDVWQSEDAEGLKEISAAFVRIPGLLLMSDMKIGPAASKDPKVTGHPLPSGPDGLPASGLLFEVVKRMQELPEAKMALSAEFPRVLQLLRPHKVRQEQVSRPPTPGTCSWIEGRDRFKEWLDQDQAKRLLWIYGDMGCGKTYLGRYIVGLVSDPSPSKDKRYQPQTVAYCCLGDMAGGYRTPESVLAWLLHDLLVAQPELAHAARLKQAKPVCDLTPYEAQQLWGHVVAEATKGGRRLTLVVDEVDKLDVGEGDPNKFFECITCRDLSSIIGDRVWLLVLSRPQPSLEAALKTARFSEYRITPDDTTPDIEKTTNEVLDVVRMHPNGSTIADDIKQQIKTGASGMYLWARVALDDAVKRLVSGNGQSRDELATGIFPLFEQFLGEISKGGNQEDKDFLQNIIFWLTYQAERMREPELLTACALVSRVGGVQNCDWDEVDSNDPEVDAFCGKHQSLTREVRDRCAPLVRVWSDGLIGAVHHSLREYLRMTTPPQSPHPNHGLYHCNEKNSNKNISLLCADYLFQHESEAPGAGDWAPTEEHPAWPEEVEERVLAHPFIRYASLFWIYHARISGSPFDADLAQWNEPRHRRLLDFQDGDPRKVWWTKLSRSKLSRSELP</sequence>
<evidence type="ECO:0000313" key="3">
    <source>
        <dbReference type="EMBL" id="EJT73022.1"/>
    </source>
</evidence>
<reference evidence="3" key="3">
    <citation type="submission" date="2010-09" db="EMBL/GenBank/DDBJ databases">
        <title>Annotation of Gaeumannomyces graminis var. tritici R3-111a-1.</title>
        <authorList>
            <consortium name="The Broad Institute Genome Sequencing Platform"/>
            <person name="Ma L.-J."/>
            <person name="Dead R."/>
            <person name="Young S.K."/>
            <person name="Zeng Q."/>
            <person name="Gargeya S."/>
            <person name="Fitzgerald M."/>
            <person name="Haas B."/>
            <person name="Abouelleil A."/>
            <person name="Alvarado L."/>
            <person name="Arachchi H.M."/>
            <person name="Berlin A."/>
            <person name="Brown A."/>
            <person name="Chapman S.B."/>
            <person name="Chen Z."/>
            <person name="Dunbar C."/>
            <person name="Freedman E."/>
            <person name="Gearin G."/>
            <person name="Gellesch M."/>
            <person name="Goldberg J."/>
            <person name="Griggs A."/>
            <person name="Gujja S."/>
            <person name="Heiman D."/>
            <person name="Howarth C."/>
            <person name="Larson L."/>
            <person name="Lui A."/>
            <person name="MacDonald P.J.P."/>
            <person name="Mehta T."/>
            <person name="Montmayeur A."/>
            <person name="Murphy C."/>
            <person name="Neiman D."/>
            <person name="Pearson M."/>
            <person name="Priest M."/>
            <person name="Roberts A."/>
            <person name="Saif S."/>
            <person name="Shea T."/>
            <person name="Shenoy N."/>
            <person name="Sisk P."/>
            <person name="Stolte C."/>
            <person name="Sykes S."/>
            <person name="Yandava C."/>
            <person name="Wortman J."/>
            <person name="Nusbaum C."/>
            <person name="Birren B."/>
        </authorList>
    </citation>
    <scope>NUCLEOTIDE SEQUENCE</scope>
    <source>
        <strain evidence="3">R3-111a-1</strain>
    </source>
</reference>
<keyword evidence="1" id="KW-0677">Repeat</keyword>
<dbReference type="OrthoDB" id="5225315at2759"/>
<evidence type="ECO:0000313" key="4">
    <source>
        <dbReference type="EnsemblFungi" id="EJT73022"/>
    </source>
</evidence>
<reference evidence="3" key="2">
    <citation type="submission" date="2010-07" db="EMBL/GenBank/DDBJ databases">
        <authorList>
            <consortium name="The Broad Institute Genome Sequencing Platform"/>
            <consortium name="Broad Institute Genome Sequencing Center for Infectious Disease"/>
            <person name="Ma L.-J."/>
            <person name="Dead R."/>
            <person name="Young S."/>
            <person name="Zeng Q."/>
            <person name="Koehrsen M."/>
            <person name="Alvarado L."/>
            <person name="Berlin A."/>
            <person name="Chapman S.B."/>
            <person name="Chen Z."/>
            <person name="Freedman E."/>
            <person name="Gellesch M."/>
            <person name="Goldberg J."/>
            <person name="Griggs A."/>
            <person name="Gujja S."/>
            <person name="Heilman E.R."/>
            <person name="Heiman D."/>
            <person name="Hepburn T."/>
            <person name="Howarth C."/>
            <person name="Jen D."/>
            <person name="Larson L."/>
            <person name="Mehta T."/>
            <person name="Neiman D."/>
            <person name="Pearson M."/>
            <person name="Roberts A."/>
            <person name="Saif S."/>
            <person name="Shea T."/>
            <person name="Shenoy N."/>
            <person name="Sisk P."/>
            <person name="Stolte C."/>
            <person name="Sykes S."/>
            <person name="Walk T."/>
            <person name="White J."/>
            <person name="Yandava C."/>
            <person name="Haas B."/>
            <person name="Nusbaum C."/>
            <person name="Birren B."/>
        </authorList>
    </citation>
    <scope>NUCLEOTIDE SEQUENCE</scope>
    <source>
        <strain evidence="3">R3-111a-1</strain>
    </source>
</reference>
<dbReference type="PANTHER" id="PTHR10039">
    <property type="entry name" value="AMELOGENIN"/>
    <property type="match status" value="1"/>
</dbReference>
<dbReference type="AlphaFoldDB" id="J3P8N8"/>
<dbReference type="RefSeq" id="XP_009225996.1">
    <property type="nucleotide sequence ID" value="XM_009227732.1"/>
</dbReference>
<proteinExistence type="predicted"/>
<reference evidence="4" key="5">
    <citation type="submission" date="2018-04" db="UniProtKB">
        <authorList>
            <consortium name="EnsemblFungi"/>
        </authorList>
    </citation>
    <scope>IDENTIFICATION</scope>
    <source>
        <strain evidence="4">R3-111a-1</strain>
    </source>
</reference>
<organism evidence="3">
    <name type="scientific">Gaeumannomyces tritici (strain R3-111a-1)</name>
    <name type="common">Wheat and barley take-all root rot fungus</name>
    <name type="synonym">Gaeumannomyces graminis var. tritici</name>
    <dbReference type="NCBI Taxonomy" id="644352"/>
    <lineage>
        <taxon>Eukaryota</taxon>
        <taxon>Fungi</taxon>
        <taxon>Dikarya</taxon>
        <taxon>Ascomycota</taxon>
        <taxon>Pezizomycotina</taxon>
        <taxon>Sordariomycetes</taxon>
        <taxon>Sordariomycetidae</taxon>
        <taxon>Magnaporthales</taxon>
        <taxon>Magnaporthaceae</taxon>
        <taxon>Gaeumannomyces</taxon>
    </lineage>
</organism>
<feature type="domain" description="Nephrocystin 3-like N-terminal" evidence="2">
    <location>
        <begin position="254"/>
        <end position="430"/>
    </location>
</feature>
<dbReference type="Proteomes" id="UP000006039">
    <property type="component" value="Unassembled WGS sequence"/>
</dbReference>
<dbReference type="EnsemblFungi" id="EJT73022">
    <property type="protein sequence ID" value="EJT73022"/>
    <property type="gene ID" value="GGTG_09873"/>
</dbReference>
<dbReference type="VEuPathDB" id="FungiDB:GGTG_09873"/>
<evidence type="ECO:0000256" key="1">
    <source>
        <dbReference type="ARBA" id="ARBA00022737"/>
    </source>
</evidence>
<dbReference type="STRING" id="644352.J3P8N8"/>
<dbReference type="SUPFAM" id="SSF52540">
    <property type="entry name" value="P-loop containing nucleoside triphosphate hydrolases"/>
    <property type="match status" value="1"/>
</dbReference>
<evidence type="ECO:0000313" key="5">
    <source>
        <dbReference type="Proteomes" id="UP000006039"/>
    </source>
</evidence>
<gene>
    <name evidence="4" type="primary">20350331</name>
    <name evidence="3" type="ORF">GGTG_09873</name>
</gene>
<dbReference type="HOGENOM" id="CLU_000288_34_1_1"/>
<keyword evidence="5" id="KW-1185">Reference proteome</keyword>